<dbReference type="Gene3D" id="3.20.80.10">
    <property type="entry name" value="Regulatory factor, effector binding domain"/>
    <property type="match status" value="1"/>
</dbReference>
<dbReference type="Gene3D" id="1.10.10.60">
    <property type="entry name" value="Homeodomain-like"/>
    <property type="match status" value="2"/>
</dbReference>
<gene>
    <name evidence="5" type="ORF">B5P45_06775</name>
</gene>
<evidence type="ECO:0000256" key="1">
    <source>
        <dbReference type="ARBA" id="ARBA00023015"/>
    </source>
</evidence>
<dbReference type="InterPro" id="IPR029442">
    <property type="entry name" value="GyrI-like"/>
</dbReference>
<keyword evidence="2" id="KW-0238">DNA-binding</keyword>
<dbReference type="GO" id="GO:0043565">
    <property type="term" value="F:sequence-specific DNA binding"/>
    <property type="evidence" value="ECO:0007669"/>
    <property type="project" value="InterPro"/>
</dbReference>
<dbReference type="PANTHER" id="PTHR47504:SF5">
    <property type="entry name" value="RIGHT ORIGIN-BINDING PROTEIN"/>
    <property type="match status" value="1"/>
</dbReference>
<dbReference type="InterPro" id="IPR018062">
    <property type="entry name" value="HTH_AraC-typ_CS"/>
</dbReference>
<dbReference type="PROSITE" id="PS01124">
    <property type="entry name" value="HTH_ARAC_FAMILY_2"/>
    <property type="match status" value="1"/>
</dbReference>
<dbReference type="InterPro" id="IPR009057">
    <property type="entry name" value="Homeodomain-like_sf"/>
</dbReference>
<keyword evidence="1" id="KW-0805">Transcription regulation</keyword>
<evidence type="ECO:0000256" key="2">
    <source>
        <dbReference type="ARBA" id="ARBA00023125"/>
    </source>
</evidence>
<keyword evidence="3" id="KW-0804">Transcription</keyword>
<accession>A0A2N9W1S3</accession>
<dbReference type="InterPro" id="IPR018060">
    <property type="entry name" value="HTH_AraC"/>
</dbReference>
<dbReference type="PROSITE" id="PS00041">
    <property type="entry name" value="HTH_ARAC_FAMILY_1"/>
    <property type="match status" value="1"/>
</dbReference>
<reference evidence="5 6" key="1">
    <citation type="journal article" date="2017" name="Int J Environ Stud">
        <title>Does the Miocene-Pliocene relict legume Oxytropis triphylla form nitrogen-fixing nodules with a combination of bacterial strains?</title>
        <authorList>
            <person name="Safronova V."/>
            <person name="Belimov A."/>
            <person name="Sazanova A."/>
            <person name="Kuznetsova I."/>
            <person name="Popova J."/>
            <person name="Andronov E."/>
            <person name="Verkhozina A."/>
            <person name="Tikhonovich I."/>
        </authorList>
    </citation>
    <scope>NUCLEOTIDE SEQUENCE [LARGE SCALE GENOMIC DNA]</scope>
    <source>
        <strain evidence="5 6">Tri-38</strain>
    </source>
</reference>
<protein>
    <submittedName>
        <fullName evidence="5">AraC family transcriptional regulator</fullName>
    </submittedName>
</protein>
<dbReference type="InterPro" id="IPR010499">
    <property type="entry name" value="AraC_E-bd"/>
</dbReference>
<dbReference type="SMART" id="SM00871">
    <property type="entry name" value="AraC_E_bind"/>
    <property type="match status" value="1"/>
</dbReference>
<dbReference type="SUPFAM" id="SSF46689">
    <property type="entry name" value="Homeodomain-like"/>
    <property type="match status" value="2"/>
</dbReference>
<dbReference type="AlphaFoldDB" id="A0A2N9W1S3"/>
<name>A0A2N9W1S3_9HYPH</name>
<dbReference type="SUPFAM" id="SSF55136">
    <property type="entry name" value="Probable bacterial effector-binding domain"/>
    <property type="match status" value="1"/>
</dbReference>
<dbReference type="SMART" id="SM00342">
    <property type="entry name" value="HTH_ARAC"/>
    <property type="match status" value="1"/>
</dbReference>
<organism evidence="5 6">
    <name type="scientific">Phyllobacterium zundukense</name>
    <dbReference type="NCBI Taxonomy" id="1867719"/>
    <lineage>
        <taxon>Bacteria</taxon>
        <taxon>Pseudomonadati</taxon>
        <taxon>Pseudomonadota</taxon>
        <taxon>Alphaproteobacteria</taxon>
        <taxon>Hyphomicrobiales</taxon>
        <taxon>Phyllobacteriaceae</taxon>
        <taxon>Phyllobacterium</taxon>
    </lineage>
</organism>
<dbReference type="Proteomes" id="UP000232163">
    <property type="component" value="Unassembled WGS sequence"/>
</dbReference>
<evidence type="ECO:0000313" key="6">
    <source>
        <dbReference type="Proteomes" id="UP000232163"/>
    </source>
</evidence>
<evidence type="ECO:0000259" key="4">
    <source>
        <dbReference type="PROSITE" id="PS01124"/>
    </source>
</evidence>
<sequence>MNPVEKAIWFIEGHFAEDITLDDIAASAGLSRFYMSRAFAVFTGCSVSGYLRGRRLTEAARILCNGAPDILCVALDAGYSSHEAFTRAFRDQFGFTPEQVRAQGHLENIPLVEALKMDESFVVNLETPRIVEGKPLLIAGIGARYNCETSKAIPSQWQRFAPHFGHVSGQVGDVGYGVCCNSDDENNFDYIAGVEVTDFSDLPAEFSRVRIPAQKYLVFAHRDHISTIRSTMMTIWGKYLPESGHEVADAPNFERYGPEFDPRTGNGGLEVWIPVKN</sequence>
<dbReference type="Pfam" id="PF06445">
    <property type="entry name" value="GyrI-like"/>
    <property type="match status" value="1"/>
</dbReference>
<dbReference type="EMBL" id="MZMT01000017">
    <property type="protein sequence ID" value="PIO45691.1"/>
    <property type="molecule type" value="Genomic_DNA"/>
</dbReference>
<dbReference type="GO" id="GO:0003700">
    <property type="term" value="F:DNA-binding transcription factor activity"/>
    <property type="evidence" value="ECO:0007669"/>
    <property type="project" value="InterPro"/>
</dbReference>
<dbReference type="RefSeq" id="WP_099998865.1">
    <property type="nucleotide sequence ID" value="NZ_CP017940.1"/>
</dbReference>
<dbReference type="Pfam" id="PF12833">
    <property type="entry name" value="HTH_18"/>
    <property type="match status" value="1"/>
</dbReference>
<keyword evidence="6" id="KW-1185">Reference proteome</keyword>
<evidence type="ECO:0000313" key="5">
    <source>
        <dbReference type="EMBL" id="PIO45691.1"/>
    </source>
</evidence>
<proteinExistence type="predicted"/>
<evidence type="ECO:0000256" key="3">
    <source>
        <dbReference type="ARBA" id="ARBA00023163"/>
    </source>
</evidence>
<dbReference type="InterPro" id="IPR050959">
    <property type="entry name" value="MarA-like"/>
</dbReference>
<dbReference type="PANTHER" id="PTHR47504">
    <property type="entry name" value="RIGHT ORIGIN-BINDING PROTEIN"/>
    <property type="match status" value="1"/>
</dbReference>
<dbReference type="InterPro" id="IPR011256">
    <property type="entry name" value="Reg_factor_effector_dom_sf"/>
</dbReference>
<dbReference type="OrthoDB" id="282744at2"/>
<feature type="domain" description="HTH araC/xylS-type" evidence="4">
    <location>
        <begin position="5"/>
        <end position="103"/>
    </location>
</feature>
<comment type="caution">
    <text evidence="5">The sequence shown here is derived from an EMBL/GenBank/DDBJ whole genome shotgun (WGS) entry which is preliminary data.</text>
</comment>
<dbReference type="KEGG" id="pht:BLM14_07755"/>